<evidence type="ECO:0000256" key="11">
    <source>
        <dbReference type="SAM" id="Coils"/>
    </source>
</evidence>
<evidence type="ECO:0000256" key="10">
    <source>
        <dbReference type="ARBA" id="ARBA00039401"/>
    </source>
</evidence>
<dbReference type="SMART" id="SM00065">
    <property type="entry name" value="GAF"/>
    <property type="match status" value="1"/>
</dbReference>
<comment type="caution">
    <text evidence="13">The sequence shown here is derived from an EMBL/GenBank/DDBJ whole genome shotgun (WGS) entry which is preliminary data.</text>
</comment>
<dbReference type="InterPro" id="IPR004358">
    <property type="entry name" value="Sig_transdc_His_kin-like_C"/>
</dbReference>
<dbReference type="Gene3D" id="1.10.287.130">
    <property type="match status" value="1"/>
</dbReference>
<dbReference type="GO" id="GO:0016301">
    <property type="term" value="F:kinase activity"/>
    <property type="evidence" value="ECO:0007669"/>
    <property type="project" value="UniProtKB-KW"/>
</dbReference>
<dbReference type="SMART" id="SM00387">
    <property type="entry name" value="HATPase_c"/>
    <property type="match status" value="1"/>
</dbReference>
<evidence type="ECO:0000256" key="8">
    <source>
        <dbReference type="ARBA" id="ARBA00022840"/>
    </source>
</evidence>
<protein>
    <recommendedName>
        <fullName evidence="10">Sensor-like histidine kinase SenX3</fullName>
        <ecNumber evidence="3">2.7.13.3</ecNumber>
    </recommendedName>
</protein>
<dbReference type="SUPFAM" id="SSF55781">
    <property type="entry name" value="GAF domain-like"/>
    <property type="match status" value="1"/>
</dbReference>
<evidence type="ECO:0000256" key="5">
    <source>
        <dbReference type="ARBA" id="ARBA00022679"/>
    </source>
</evidence>
<feature type="domain" description="Histidine kinase" evidence="12">
    <location>
        <begin position="202"/>
        <end position="414"/>
    </location>
</feature>
<dbReference type="InterPro" id="IPR029016">
    <property type="entry name" value="GAF-like_dom_sf"/>
</dbReference>
<reference evidence="13 14" key="1">
    <citation type="submission" date="2024-02" db="EMBL/GenBank/DDBJ databases">
        <title>Full genome sequence of Nocardioides kribbensis.</title>
        <authorList>
            <person name="Poletto B.L."/>
            <person name="Silva G."/>
            <person name="Galante D."/>
            <person name="Campos K.R."/>
            <person name="Santos M.B.N."/>
            <person name="Sacchi C.T."/>
        </authorList>
    </citation>
    <scope>NUCLEOTIDE SEQUENCE [LARGE SCALE GENOMIC DNA]</scope>
    <source>
        <strain evidence="13 14">O4R</strain>
    </source>
</reference>
<keyword evidence="14" id="KW-1185">Reference proteome</keyword>
<dbReference type="PANTHER" id="PTHR42878">
    <property type="entry name" value="TWO-COMPONENT HISTIDINE KINASE"/>
    <property type="match status" value="1"/>
</dbReference>
<dbReference type="RefSeq" id="WP_349804515.1">
    <property type="nucleotide sequence ID" value="NZ_JBEGDP010000008.1"/>
</dbReference>
<dbReference type="SUPFAM" id="SSF47384">
    <property type="entry name" value="Homodimeric domain of signal transducing histidine kinase"/>
    <property type="match status" value="1"/>
</dbReference>
<dbReference type="InterPro" id="IPR003594">
    <property type="entry name" value="HATPase_dom"/>
</dbReference>
<evidence type="ECO:0000256" key="3">
    <source>
        <dbReference type="ARBA" id="ARBA00012438"/>
    </source>
</evidence>
<dbReference type="CDD" id="cd00075">
    <property type="entry name" value="HATPase"/>
    <property type="match status" value="1"/>
</dbReference>
<evidence type="ECO:0000256" key="4">
    <source>
        <dbReference type="ARBA" id="ARBA00022553"/>
    </source>
</evidence>
<keyword evidence="4" id="KW-0597">Phosphoprotein</keyword>
<dbReference type="InterPro" id="IPR003661">
    <property type="entry name" value="HisK_dim/P_dom"/>
</dbReference>
<evidence type="ECO:0000256" key="7">
    <source>
        <dbReference type="ARBA" id="ARBA00022777"/>
    </source>
</evidence>
<sequence>MSAAGTHSGHDLDDPRERARLRALRDFGLPGGEHPAADDLVALVAVAAAAAGVPTAAIHLLAGDEQRALATVGFEMVALPRRDSMCSLVVDEPRPVVVADAREDPRFSDNPFVREGRIRFYAAFQLRTDADLSIGTLCVFDDRPHVLGAEQRSLLQALADRVVGVLELDRRVRELTGEVRELEAVRAGLRADNESLRAFAGQVSHDLRAPLSTMTLSLELLGVGISQGWEPPDLEPVLARALRGATRMRGVVENLFVHATGAPASPHPVDLGSLVEDAREDLGPALDGVDVTARALPVVVADGPLLRLVLQNLLSNAAKFAVAERGGEVTVTASRRDRSWLVEVADHGRGVPETEREHVFEAFVRVGEHAELAPGTGLGLATCRAIIEAHGGRIGLRETAGGGATVWFELPDPR</sequence>
<dbReference type="CDD" id="cd00082">
    <property type="entry name" value="HisKA"/>
    <property type="match status" value="1"/>
</dbReference>
<dbReference type="Pfam" id="PF01590">
    <property type="entry name" value="GAF"/>
    <property type="match status" value="1"/>
</dbReference>
<dbReference type="Pfam" id="PF02518">
    <property type="entry name" value="HATPase_c"/>
    <property type="match status" value="1"/>
</dbReference>
<dbReference type="Gene3D" id="3.30.565.10">
    <property type="entry name" value="Histidine kinase-like ATPase, C-terminal domain"/>
    <property type="match status" value="1"/>
</dbReference>
<comment type="catalytic activity">
    <reaction evidence="1">
        <text>ATP + protein L-histidine = ADP + protein N-phospho-L-histidine.</text>
        <dbReference type="EC" id="2.7.13.3"/>
    </reaction>
</comment>
<dbReference type="SUPFAM" id="SSF55874">
    <property type="entry name" value="ATPase domain of HSP90 chaperone/DNA topoisomerase II/histidine kinase"/>
    <property type="match status" value="1"/>
</dbReference>
<accession>A0ABV1NYG5</accession>
<keyword evidence="9" id="KW-0902">Two-component regulatory system</keyword>
<proteinExistence type="predicted"/>
<name>A0ABV1NYG5_9ACTN</name>
<evidence type="ECO:0000256" key="2">
    <source>
        <dbReference type="ARBA" id="ARBA00004236"/>
    </source>
</evidence>
<dbReference type="SMART" id="SM00388">
    <property type="entry name" value="HisKA"/>
    <property type="match status" value="1"/>
</dbReference>
<evidence type="ECO:0000313" key="14">
    <source>
        <dbReference type="Proteomes" id="UP001482520"/>
    </source>
</evidence>
<dbReference type="InterPro" id="IPR050351">
    <property type="entry name" value="BphY/WalK/GraS-like"/>
</dbReference>
<keyword evidence="5" id="KW-0808">Transferase</keyword>
<organism evidence="13 14">
    <name type="scientific">Nocardioides kribbensis</name>
    <dbReference type="NCBI Taxonomy" id="305517"/>
    <lineage>
        <taxon>Bacteria</taxon>
        <taxon>Bacillati</taxon>
        <taxon>Actinomycetota</taxon>
        <taxon>Actinomycetes</taxon>
        <taxon>Propionibacteriales</taxon>
        <taxon>Nocardioidaceae</taxon>
        <taxon>Nocardioides</taxon>
    </lineage>
</organism>
<dbReference type="InterPro" id="IPR003018">
    <property type="entry name" value="GAF"/>
</dbReference>
<feature type="coiled-coil region" evidence="11">
    <location>
        <begin position="165"/>
        <end position="192"/>
    </location>
</feature>
<dbReference type="InterPro" id="IPR036890">
    <property type="entry name" value="HATPase_C_sf"/>
</dbReference>
<dbReference type="PRINTS" id="PR00344">
    <property type="entry name" value="BCTRLSENSOR"/>
</dbReference>
<dbReference type="PROSITE" id="PS50109">
    <property type="entry name" value="HIS_KIN"/>
    <property type="match status" value="1"/>
</dbReference>
<dbReference type="Proteomes" id="UP001482520">
    <property type="component" value="Unassembled WGS sequence"/>
</dbReference>
<comment type="subcellular location">
    <subcellularLocation>
        <location evidence="2">Cell membrane</location>
    </subcellularLocation>
</comment>
<keyword evidence="11" id="KW-0175">Coiled coil</keyword>
<dbReference type="EC" id="2.7.13.3" evidence="3"/>
<evidence type="ECO:0000259" key="12">
    <source>
        <dbReference type="PROSITE" id="PS50109"/>
    </source>
</evidence>
<dbReference type="PANTHER" id="PTHR42878:SF7">
    <property type="entry name" value="SENSOR HISTIDINE KINASE GLRK"/>
    <property type="match status" value="1"/>
</dbReference>
<evidence type="ECO:0000256" key="1">
    <source>
        <dbReference type="ARBA" id="ARBA00000085"/>
    </source>
</evidence>
<dbReference type="Gene3D" id="3.30.450.40">
    <property type="match status" value="1"/>
</dbReference>
<dbReference type="EMBL" id="JBEGDP010000008">
    <property type="protein sequence ID" value="MEQ7847519.1"/>
    <property type="molecule type" value="Genomic_DNA"/>
</dbReference>
<keyword evidence="7 13" id="KW-0418">Kinase</keyword>
<dbReference type="InterPro" id="IPR036097">
    <property type="entry name" value="HisK_dim/P_sf"/>
</dbReference>
<keyword evidence="8" id="KW-0067">ATP-binding</keyword>
<gene>
    <name evidence="13" type="ORF">V6R90_09540</name>
</gene>
<evidence type="ECO:0000313" key="13">
    <source>
        <dbReference type="EMBL" id="MEQ7847519.1"/>
    </source>
</evidence>
<dbReference type="InterPro" id="IPR005467">
    <property type="entry name" value="His_kinase_dom"/>
</dbReference>
<dbReference type="Pfam" id="PF00512">
    <property type="entry name" value="HisKA"/>
    <property type="match status" value="1"/>
</dbReference>
<evidence type="ECO:0000256" key="9">
    <source>
        <dbReference type="ARBA" id="ARBA00023012"/>
    </source>
</evidence>
<evidence type="ECO:0000256" key="6">
    <source>
        <dbReference type="ARBA" id="ARBA00022741"/>
    </source>
</evidence>
<keyword evidence="6" id="KW-0547">Nucleotide-binding</keyword>